<gene>
    <name evidence="2" type="ORF">NE237_033192</name>
</gene>
<sequence>MVAEFFNCSKDDAGRSRFSLEEVEIRSNLGSNSVPIQVRFASEDVDWINSGSYHVSERGRFAPEEVENSGSNSVPAQGRFATEKVEISGSNSVPAQGHFATEKVENSGSNYVPAQGRFATEKVENSGSNYVPDVPAQGRFATEKVENSGSNYVPAQGRFATEKVEMSNLGWTSYPLQAKERNKEMVDSYHDRKLQLGLPSSDIDLDLRLGQPGRGQAGYDMDLNFCLTLSDQVQAGGSDPDPESLLGQSVQGQTGCDIDLNLCFYPFDHDQAGRSHSDPESPLVQFVQGQASGITENEAMSSFRFQSQKTSAPSLLPFWGKRKRRTAGRDPNHQQEP</sequence>
<feature type="region of interest" description="Disordered" evidence="1">
    <location>
        <begin position="314"/>
        <end position="337"/>
    </location>
</feature>
<proteinExistence type="predicted"/>
<name>A0A9Q0L546_9MAGN</name>
<evidence type="ECO:0000256" key="1">
    <source>
        <dbReference type="SAM" id="MobiDB-lite"/>
    </source>
</evidence>
<protein>
    <submittedName>
        <fullName evidence="2">Uncharacterized protein</fullName>
    </submittedName>
</protein>
<dbReference type="Proteomes" id="UP001141806">
    <property type="component" value="Unassembled WGS sequence"/>
</dbReference>
<dbReference type="AlphaFoldDB" id="A0A9Q0L546"/>
<organism evidence="2 3">
    <name type="scientific">Protea cynaroides</name>
    <dbReference type="NCBI Taxonomy" id="273540"/>
    <lineage>
        <taxon>Eukaryota</taxon>
        <taxon>Viridiplantae</taxon>
        <taxon>Streptophyta</taxon>
        <taxon>Embryophyta</taxon>
        <taxon>Tracheophyta</taxon>
        <taxon>Spermatophyta</taxon>
        <taxon>Magnoliopsida</taxon>
        <taxon>Proteales</taxon>
        <taxon>Proteaceae</taxon>
        <taxon>Protea</taxon>
    </lineage>
</organism>
<evidence type="ECO:0000313" key="2">
    <source>
        <dbReference type="EMBL" id="KAJ4982355.1"/>
    </source>
</evidence>
<comment type="caution">
    <text evidence="2">The sequence shown here is derived from an EMBL/GenBank/DDBJ whole genome shotgun (WGS) entry which is preliminary data.</text>
</comment>
<evidence type="ECO:0000313" key="3">
    <source>
        <dbReference type="Proteomes" id="UP001141806"/>
    </source>
</evidence>
<keyword evidence="3" id="KW-1185">Reference proteome</keyword>
<dbReference type="EMBL" id="JAMYWD010000001">
    <property type="protein sequence ID" value="KAJ4982355.1"/>
    <property type="molecule type" value="Genomic_DNA"/>
</dbReference>
<reference evidence="2" key="1">
    <citation type="journal article" date="2023" name="Plant J.">
        <title>The genome of the king protea, Protea cynaroides.</title>
        <authorList>
            <person name="Chang J."/>
            <person name="Duong T.A."/>
            <person name="Schoeman C."/>
            <person name="Ma X."/>
            <person name="Roodt D."/>
            <person name="Barker N."/>
            <person name="Li Z."/>
            <person name="Van de Peer Y."/>
            <person name="Mizrachi E."/>
        </authorList>
    </citation>
    <scope>NUCLEOTIDE SEQUENCE</scope>
    <source>
        <tissue evidence="2">Young leaves</tissue>
    </source>
</reference>
<feature type="compositionally biased region" description="Basic and acidic residues" evidence="1">
    <location>
        <begin position="327"/>
        <end position="337"/>
    </location>
</feature>
<accession>A0A9Q0L546</accession>